<organism evidence="1 2">
    <name type="scientific">Exiguobacterium aurantiacum</name>
    <dbReference type="NCBI Taxonomy" id="33987"/>
    <lineage>
        <taxon>Bacteria</taxon>
        <taxon>Bacillati</taxon>
        <taxon>Bacillota</taxon>
        <taxon>Bacilli</taxon>
        <taxon>Bacillales</taxon>
        <taxon>Bacillales Family XII. Incertae Sedis</taxon>
        <taxon>Exiguobacterium</taxon>
    </lineage>
</organism>
<protein>
    <submittedName>
        <fullName evidence="1">Uncharacterized protein</fullName>
    </submittedName>
</protein>
<reference evidence="1 2" key="1">
    <citation type="submission" date="2018-06" db="EMBL/GenBank/DDBJ databases">
        <authorList>
            <consortium name="Pathogen Informatics"/>
            <person name="Doyle S."/>
        </authorList>
    </citation>
    <scope>NUCLEOTIDE SEQUENCE [LARGE SCALE GENOMIC DNA]</scope>
    <source>
        <strain evidence="1 2">NCTC13163</strain>
    </source>
</reference>
<gene>
    <name evidence="1" type="ORF">NCTC13163_01279</name>
</gene>
<accession>A0A377FT43</accession>
<dbReference type="AlphaFoldDB" id="A0A377FT43"/>
<evidence type="ECO:0000313" key="2">
    <source>
        <dbReference type="Proteomes" id="UP000254060"/>
    </source>
</evidence>
<dbReference type="Proteomes" id="UP000254060">
    <property type="component" value="Unassembled WGS sequence"/>
</dbReference>
<proteinExistence type="predicted"/>
<dbReference type="EMBL" id="UGGP01000001">
    <property type="protein sequence ID" value="STO07918.1"/>
    <property type="molecule type" value="Genomic_DNA"/>
</dbReference>
<name>A0A377FT43_9BACL</name>
<evidence type="ECO:0000313" key="1">
    <source>
        <dbReference type="EMBL" id="STO07918.1"/>
    </source>
</evidence>
<dbReference type="STRING" id="1397694.GCA_000702585_01783"/>
<sequence>MNKVDHSDTLYKVIRERATSLNRKHQQEEGTSIRIHDIAQELHCTDELVLESLEFAA</sequence>
<dbReference type="RefSeq" id="WP_160151235.1">
    <property type="nucleotide sequence ID" value="NZ_UGGP01000001.1"/>
</dbReference>